<keyword evidence="3" id="KW-1185">Reference proteome</keyword>
<evidence type="ECO:0000313" key="2">
    <source>
        <dbReference type="EMBL" id="VEL19886.1"/>
    </source>
</evidence>
<feature type="region of interest" description="Disordered" evidence="1">
    <location>
        <begin position="89"/>
        <end position="138"/>
    </location>
</feature>
<comment type="caution">
    <text evidence="2">The sequence shown here is derived from an EMBL/GenBank/DDBJ whole genome shotgun (WGS) entry which is preliminary data.</text>
</comment>
<gene>
    <name evidence="2" type="ORF">PXEA_LOCUS13326</name>
</gene>
<dbReference type="AlphaFoldDB" id="A0A3S5FDN1"/>
<feature type="compositionally biased region" description="Low complexity" evidence="1">
    <location>
        <begin position="89"/>
        <end position="99"/>
    </location>
</feature>
<feature type="compositionally biased region" description="Pro residues" evidence="1">
    <location>
        <begin position="100"/>
        <end position="130"/>
    </location>
</feature>
<protein>
    <submittedName>
        <fullName evidence="2">Uncharacterized protein</fullName>
    </submittedName>
</protein>
<reference evidence="2" key="1">
    <citation type="submission" date="2018-11" db="EMBL/GenBank/DDBJ databases">
        <authorList>
            <consortium name="Pathogen Informatics"/>
        </authorList>
    </citation>
    <scope>NUCLEOTIDE SEQUENCE</scope>
</reference>
<feature type="non-terminal residue" evidence="2">
    <location>
        <position position="258"/>
    </location>
</feature>
<dbReference type="EMBL" id="CAAALY010043748">
    <property type="protein sequence ID" value="VEL19886.1"/>
    <property type="molecule type" value="Genomic_DNA"/>
</dbReference>
<evidence type="ECO:0000256" key="1">
    <source>
        <dbReference type="SAM" id="MobiDB-lite"/>
    </source>
</evidence>
<dbReference type="Proteomes" id="UP000784294">
    <property type="component" value="Unassembled WGS sequence"/>
</dbReference>
<proteinExistence type="predicted"/>
<evidence type="ECO:0000313" key="3">
    <source>
        <dbReference type="Proteomes" id="UP000784294"/>
    </source>
</evidence>
<organism evidence="2 3">
    <name type="scientific">Protopolystoma xenopodis</name>
    <dbReference type="NCBI Taxonomy" id="117903"/>
    <lineage>
        <taxon>Eukaryota</taxon>
        <taxon>Metazoa</taxon>
        <taxon>Spiralia</taxon>
        <taxon>Lophotrochozoa</taxon>
        <taxon>Platyhelminthes</taxon>
        <taxon>Monogenea</taxon>
        <taxon>Polyopisthocotylea</taxon>
        <taxon>Polystomatidea</taxon>
        <taxon>Polystomatidae</taxon>
        <taxon>Protopolystoma</taxon>
    </lineage>
</organism>
<name>A0A3S5FDN1_9PLAT</name>
<accession>A0A3S5FDN1</accession>
<sequence>MADFLEAAATSSTGAAVVSMPAGCLLNDTVYTSLPGSDSDSAGCATAGSDRQYAGPNSLTGFGAAMDGFCEARGTPRLGSAVKSHLLASTASATNSASSGPPPPPPLPPPPPMLPLPPPPPPPAPTPPLQAPIIGDPFGGDLLRTNGLLAAEDERMLASELAGQRQQMMLTAAGLVPVPMPGPRNMSQQEHCQRLAFSPANRHVLRVTMDEGRLPAQTKGKHSRGAMSTYSDPSLCRMIRTDPTQYSVIRPEHIRSDP</sequence>